<keyword evidence="3" id="KW-1185">Reference proteome</keyword>
<dbReference type="PROSITE" id="PS51257">
    <property type="entry name" value="PROKAR_LIPOPROTEIN"/>
    <property type="match status" value="1"/>
</dbReference>
<dbReference type="AlphaFoldDB" id="A0A6L6UA41"/>
<organism evidence="2 3">
    <name type="scientific">Winogradskyella endarachnes</name>
    <dbReference type="NCBI Taxonomy" id="2681965"/>
    <lineage>
        <taxon>Bacteria</taxon>
        <taxon>Pseudomonadati</taxon>
        <taxon>Bacteroidota</taxon>
        <taxon>Flavobacteriia</taxon>
        <taxon>Flavobacteriales</taxon>
        <taxon>Flavobacteriaceae</taxon>
        <taxon>Winogradskyella</taxon>
    </lineage>
</organism>
<dbReference type="EMBL" id="WOWS01000002">
    <property type="protein sequence ID" value="MUU77787.1"/>
    <property type="molecule type" value="Genomic_DNA"/>
</dbReference>
<dbReference type="PANTHER" id="PTHR42899:SF1">
    <property type="entry name" value="SPERMATOGENESIS-ASSOCIATED PROTEIN 20"/>
    <property type="match status" value="1"/>
</dbReference>
<dbReference type="CDD" id="cd02955">
    <property type="entry name" value="SSP411"/>
    <property type="match status" value="1"/>
</dbReference>
<dbReference type="InterPro" id="IPR024705">
    <property type="entry name" value="Ssp411"/>
</dbReference>
<proteinExistence type="predicted"/>
<dbReference type="InterPro" id="IPR008928">
    <property type="entry name" value="6-hairpin_glycosidase_sf"/>
</dbReference>
<dbReference type="SUPFAM" id="SSF48208">
    <property type="entry name" value="Six-hairpin glycosidases"/>
    <property type="match status" value="1"/>
</dbReference>
<protein>
    <submittedName>
        <fullName evidence="2">DUF255 domain-containing protein</fullName>
    </submittedName>
</protein>
<dbReference type="Pfam" id="PF03190">
    <property type="entry name" value="Thioredox_DsbH"/>
    <property type="match status" value="1"/>
</dbReference>
<dbReference type="InterPro" id="IPR004879">
    <property type="entry name" value="Ssp411-like_TRX"/>
</dbReference>
<feature type="domain" description="Spermatogenesis-associated protein 20-like TRX" evidence="1">
    <location>
        <begin position="34"/>
        <end position="187"/>
    </location>
</feature>
<evidence type="ECO:0000313" key="2">
    <source>
        <dbReference type="EMBL" id="MUU77787.1"/>
    </source>
</evidence>
<dbReference type="InterPro" id="IPR036249">
    <property type="entry name" value="Thioredoxin-like_sf"/>
</dbReference>
<dbReference type="SUPFAM" id="SSF52833">
    <property type="entry name" value="Thioredoxin-like"/>
    <property type="match status" value="1"/>
</dbReference>
<sequence length="705" mass="81488">MFTKLHFYILLVAILTSCSQGKETKETDIANKSNDLINETSPYLLQHAYNPVNWKAWHNETLKQAKDENKLIVISVGYSACHWCHVMEEESFENDSVAKLMNDNFISIKVDREERPDVDQIYMDAVQLMTGSGGWPLNCIALPDGRPVFGGTYFTKKQWTKILKDMSKLYKEDPEKVIAFAEELTEGVKNSDLITVNKEDIQFNPMALKTMVKKWRASLDFTNGGEKKVPKFPMPSNLNFLLRYSDQYKNKALQDYVMTTLVKMANGGIYDQIGGGFSRYSVDDRWHVPHFEKMLYDNAQLVSLYSKAYQLTRNDYFKTIVSETLEFVDKELTQNDGAFYSSLDADSYNAHGELEEGAYYTWTEKKLKELLNNDYNLFKSYYNINGTGKWEKDRYILYKTISDKHFAASNNLEVTELQTKIQFWKTILTKERRNREKPRIDDKVLTSWNALMLKAYVDAYRVFGEESYLEKAIKNAIFIKENQINTDGSMFHNYKDGKSTISGFSEDYAHTIMAYIELYQATFNEEWLNTAKQLADYSIEHFLNKETQMFYFTSNKDHTLIARKTEVYDNVIASSNSVLAEGLFKLGHYYSNKKYAGFAIQMLSNMNADIKKSPSSYSNWLVLYLNYSNPFYEIAISGKDVDFKLTELDQTYLPNVLVSGAANKSKLPLLQNKFIEEETFIYVCINGTCKMPVTSTEKALSQILK</sequence>
<dbReference type="GO" id="GO:0005975">
    <property type="term" value="P:carbohydrate metabolic process"/>
    <property type="evidence" value="ECO:0007669"/>
    <property type="project" value="InterPro"/>
</dbReference>
<dbReference type="PIRSF" id="PIRSF006402">
    <property type="entry name" value="UCP006402_thioredoxin"/>
    <property type="match status" value="1"/>
</dbReference>
<dbReference type="PANTHER" id="PTHR42899">
    <property type="entry name" value="SPERMATOGENESIS-ASSOCIATED PROTEIN 20"/>
    <property type="match status" value="1"/>
</dbReference>
<dbReference type="Gene3D" id="3.40.30.10">
    <property type="entry name" value="Glutaredoxin"/>
    <property type="match status" value="1"/>
</dbReference>
<dbReference type="RefSeq" id="WP_157362692.1">
    <property type="nucleotide sequence ID" value="NZ_WOWS01000002.1"/>
</dbReference>
<evidence type="ECO:0000259" key="1">
    <source>
        <dbReference type="Pfam" id="PF03190"/>
    </source>
</evidence>
<gene>
    <name evidence="2" type="ORF">GN138_04985</name>
</gene>
<comment type="caution">
    <text evidence="2">The sequence shown here is derived from an EMBL/GenBank/DDBJ whole genome shotgun (WGS) entry which is preliminary data.</text>
</comment>
<dbReference type="Gene3D" id="1.50.10.20">
    <property type="match status" value="1"/>
</dbReference>
<accession>A0A6L6UA41</accession>
<reference evidence="2 3" key="1">
    <citation type="submission" date="2019-12" db="EMBL/GenBank/DDBJ databases">
        <authorList>
            <person name="Li J."/>
        </authorList>
    </citation>
    <scope>NUCLEOTIDE SEQUENCE [LARGE SCALE GENOMIC DNA]</scope>
    <source>
        <strain evidence="2 3">HL2-2</strain>
    </source>
</reference>
<evidence type="ECO:0000313" key="3">
    <source>
        <dbReference type="Proteomes" id="UP000478208"/>
    </source>
</evidence>
<dbReference type="Proteomes" id="UP000478208">
    <property type="component" value="Unassembled WGS sequence"/>
</dbReference>
<name>A0A6L6UA41_9FLAO</name>